<organism evidence="2 3">
    <name type="scientific">Raoultella terrigena</name>
    <name type="common">Klebsiella terrigena</name>
    <dbReference type="NCBI Taxonomy" id="577"/>
    <lineage>
        <taxon>Bacteria</taxon>
        <taxon>Pseudomonadati</taxon>
        <taxon>Pseudomonadota</taxon>
        <taxon>Gammaproteobacteria</taxon>
        <taxon>Enterobacterales</taxon>
        <taxon>Enterobacteriaceae</taxon>
        <taxon>Klebsiella/Raoultella group</taxon>
        <taxon>Raoultella</taxon>
    </lineage>
</organism>
<dbReference type="AlphaFoldDB" id="A0A4U9CX17"/>
<gene>
    <name evidence="2" type="ORF">NCTC9185_01180</name>
</gene>
<protein>
    <submittedName>
        <fullName evidence="2">Uncharacterized protein</fullName>
    </submittedName>
</protein>
<keyword evidence="1" id="KW-0472">Membrane</keyword>
<evidence type="ECO:0000313" key="2">
    <source>
        <dbReference type="EMBL" id="VTN09296.1"/>
    </source>
</evidence>
<feature type="transmembrane region" description="Helical" evidence="1">
    <location>
        <begin position="15"/>
        <end position="37"/>
    </location>
</feature>
<name>A0A4U9CX17_RAOTE</name>
<accession>A0A4U9CX17</accession>
<proteinExistence type="predicted"/>
<evidence type="ECO:0000256" key="1">
    <source>
        <dbReference type="SAM" id="Phobius"/>
    </source>
</evidence>
<evidence type="ECO:0000313" key="3">
    <source>
        <dbReference type="Proteomes" id="UP000339249"/>
    </source>
</evidence>
<keyword evidence="1" id="KW-0812">Transmembrane</keyword>
<dbReference type="Proteomes" id="UP000339249">
    <property type="component" value="Unassembled WGS sequence"/>
</dbReference>
<reference evidence="2 3" key="1">
    <citation type="submission" date="2019-04" db="EMBL/GenBank/DDBJ databases">
        <authorList>
            <consortium name="Pathogen Informatics"/>
        </authorList>
    </citation>
    <scope>NUCLEOTIDE SEQUENCE [LARGE SCALE GENOMIC DNA]</scope>
    <source>
        <strain evidence="2 3">NCTC9185</strain>
    </source>
</reference>
<sequence length="58" mass="6169">MVNLPGWRHLPSAKTLAVIILLAGIGLIASVISLLYLSQHLIGIKAERDRPPPLGAFG</sequence>
<dbReference type="EMBL" id="CABDVU010000001">
    <property type="protein sequence ID" value="VTN09296.1"/>
    <property type="molecule type" value="Genomic_DNA"/>
</dbReference>
<keyword evidence="1" id="KW-1133">Transmembrane helix</keyword>